<keyword evidence="10" id="KW-1185">Reference proteome</keyword>
<dbReference type="PANTHER" id="PTHR11774">
    <property type="entry name" value="GERANYLGERANYL TRANSFERASE TYPE BETA SUBUNIT"/>
    <property type="match status" value="1"/>
</dbReference>
<evidence type="ECO:0000256" key="6">
    <source>
        <dbReference type="ARBA" id="ARBA00022737"/>
    </source>
</evidence>
<evidence type="ECO:0000313" key="10">
    <source>
        <dbReference type="Proteomes" id="UP000813385"/>
    </source>
</evidence>
<dbReference type="GO" id="GO:0046872">
    <property type="term" value="F:metal ion binding"/>
    <property type="evidence" value="ECO:0007669"/>
    <property type="project" value="UniProtKB-KW"/>
</dbReference>
<keyword evidence="5" id="KW-0479">Metal-binding</keyword>
<evidence type="ECO:0000256" key="5">
    <source>
        <dbReference type="ARBA" id="ARBA00022723"/>
    </source>
</evidence>
<comment type="similarity">
    <text evidence="2">Belongs to the protein prenyltransferase subunit beta family.</text>
</comment>
<dbReference type="EMBL" id="JAGPXD010000002">
    <property type="protein sequence ID" value="KAH7369457.1"/>
    <property type="molecule type" value="Genomic_DNA"/>
</dbReference>
<sequence length="474" mass="51344">MASQSLDKERHLKYWKRCFRSYLPSQYTSHDSSRMAIAFFIVAAHDLLSPPRSSGEPQQLTAEDRVNIRTWVLKLQHAAGGFCGSPTHALPSHLCTRYDATEGRWQGRNTGDANIAATYFALLLLALASDEVKNGSPGAFAGVDRVATLRWLKKLQREDGSFGELVLDDGTIEGGRDMRLCYLACMIRWSLRGDIAEGEPGWVEDINVEQLVSYIRRGQTYDGGMAESPGHESHAGYAYCAAGALYLLDRPSDSVDLHESETVSRGIASREGLLSFLVHRQFALLERGDGEGDDEDEDEEGPSLSLPQSLEALSLNDASCVGFNGRCNKVADTCYCWWVGGALSMLPSAPAGLISTEPSRNFLFNKTQHLIGGFSKHPGGPPDVHHGYLGVAALATMGDPSLASFDPALCVSTETTSKIVTARTALLAATKASAAWSAKSPSSEFWSGKQAVWPRSAIDDEAQQRLAKALALLA</sequence>
<dbReference type="AlphaFoldDB" id="A0A8K0TTQ3"/>
<evidence type="ECO:0000256" key="1">
    <source>
        <dbReference type="ARBA" id="ARBA00001947"/>
    </source>
</evidence>
<keyword evidence="6" id="KW-0677">Repeat</keyword>
<proteinExistence type="inferred from homology"/>
<accession>A0A8K0TTQ3</accession>
<dbReference type="InterPro" id="IPR008930">
    <property type="entry name" value="Terpenoid_cyclase/PrenylTrfase"/>
</dbReference>
<protein>
    <submittedName>
        <fullName evidence="9">Type-1 proteins geranylgeranyltransferase subunit beta</fullName>
    </submittedName>
</protein>
<evidence type="ECO:0000256" key="4">
    <source>
        <dbReference type="ARBA" id="ARBA00022679"/>
    </source>
</evidence>
<evidence type="ECO:0000259" key="8">
    <source>
        <dbReference type="Pfam" id="PF00432"/>
    </source>
</evidence>
<keyword evidence="7" id="KW-0862">Zinc</keyword>
<evidence type="ECO:0000313" key="9">
    <source>
        <dbReference type="EMBL" id="KAH7369457.1"/>
    </source>
</evidence>
<comment type="caution">
    <text evidence="9">The sequence shown here is derived from an EMBL/GenBank/DDBJ whole genome shotgun (WGS) entry which is preliminary data.</text>
</comment>
<reference evidence="9" key="1">
    <citation type="journal article" date="2021" name="Nat. Commun.">
        <title>Genetic determinants of endophytism in the Arabidopsis root mycobiome.</title>
        <authorList>
            <person name="Mesny F."/>
            <person name="Miyauchi S."/>
            <person name="Thiergart T."/>
            <person name="Pickel B."/>
            <person name="Atanasova L."/>
            <person name="Karlsson M."/>
            <person name="Huettel B."/>
            <person name="Barry K.W."/>
            <person name="Haridas S."/>
            <person name="Chen C."/>
            <person name="Bauer D."/>
            <person name="Andreopoulos W."/>
            <person name="Pangilinan J."/>
            <person name="LaButti K."/>
            <person name="Riley R."/>
            <person name="Lipzen A."/>
            <person name="Clum A."/>
            <person name="Drula E."/>
            <person name="Henrissat B."/>
            <person name="Kohler A."/>
            <person name="Grigoriev I.V."/>
            <person name="Martin F.M."/>
            <person name="Hacquard S."/>
        </authorList>
    </citation>
    <scope>NUCLEOTIDE SEQUENCE</scope>
    <source>
        <strain evidence="9">MPI-CAGE-AT-0016</strain>
    </source>
</reference>
<organism evidence="9 10">
    <name type="scientific">Plectosphaerella cucumerina</name>
    <dbReference type="NCBI Taxonomy" id="40658"/>
    <lineage>
        <taxon>Eukaryota</taxon>
        <taxon>Fungi</taxon>
        <taxon>Dikarya</taxon>
        <taxon>Ascomycota</taxon>
        <taxon>Pezizomycotina</taxon>
        <taxon>Sordariomycetes</taxon>
        <taxon>Hypocreomycetidae</taxon>
        <taxon>Glomerellales</taxon>
        <taxon>Plectosphaerellaceae</taxon>
        <taxon>Plectosphaerella</taxon>
    </lineage>
</organism>
<dbReference type="SUPFAM" id="SSF48239">
    <property type="entry name" value="Terpenoid cyclases/Protein prenyltransferases"/>
    <property type="match status" value="1"/>
</dbReference>
<evidence type="ECO:0000256" key="3">
    <source>
        <dbReference type="ARBA" id="ARBA00022602"/>
    </source>
</evidence>
<dbReference type="PANTHER" id="PTHR11774:SF4">
    <property type="entry name" value="GERANYLGERANYL TRANSFERASE TYPE-1 SUBUNIT BETA"/>
    <property type="match status" value="1"/>
</dbReference>
<feature type="domain" description="Prenyltransferase alpha-alpha toroid" evidence="8">
    <location>
        <begin position="6"/>
        <end position="411"/>
    </location>
</feature>
<dbReference type="Gene3D" id="1.50.10.20">
    <property type="match status" value="1"/>
</dbReference>
<comment type="cofactor">
    <cofactor evidence="1">
        <name>Zn(2+)</name>
        <dbReference type="ChEBI" id="CHEBI:29105"/>
    </cofactor>
</comment>
<dbReference type="GO" id="GO:0004662">
    <property type="term" value="F:CAAX-protein geranylgeranyltransferase activity"/>
    <property type="evidence" value="ECO:0007669"/>
    <property type="project" value="TreeGrafter"/>
</dbReference>
<gene>
    <name evidence="9" type="ORF">B0T11DRAFT_73653</name>
</gene>
<dbReference type="GO" id="GO:0005953">
    <property type="term" value="C:CAAX-protein geranylgeranyltransferase complex"/>
    <property type="evidence" value="ECO:0007669"/>
    <property type="project" value="TreeGrafter"/>
</dbReference>
<dbReference type="InterPro" id="IPR045089">
    <property type="entry name" value="PGGT1B-like"/>
</dbReference>
<keyword evidence="3" id="KW-0637">Prenyltransferase</keyword>
<dbReference type="Proteomes" id="UP000813385">
    <property type="component" value="Unassembled WGS sequence"/>
</dbReference>
<dbReference type="OrthoDB" id="24893at2759"/>
<name>A0A8K0TTQ3_9PEZI</name>
<evidence type="ECO:0000256" key="7">
    <source>
        <dbReference type="ARBA" id="ARBA00022833"/>
    </source>
</evidence>
<evidence type="ECO:0000256" key="2">
    <source>
        <dbReference type="ARBA" id="ARBA00010497"/>
    </source>
</evidence>
<keyword evidence="4" id="KW-0808">Transferase</keyword>
<dbReference type="Pfam" id="PF00432">
    <property type="entry name" value="Prenyltrans"/>
    <property type="match status" value="1"/>
</dbReference>
<dbReference type="InterPro" id="IPR001330">
    <property type="entry name" value="Prenyltrans"/>
</dbReference>